<dbReference type="GeneID" id="106668122"/>
<dbReference type="OrthoDB" id="48306at2759"/>
<name>A0A8I6RXZ1_CIMLE</name>
<dbReference type="InterPro" id="IPR046345">
    <property type="entry name" value="TraB_PrgY-like"/>
</dbReference>
<dbReference type="RefSeq" id="XP_014252072.1">
    <property type="nucleotide sequence ID" value="XM_014396586.2"/>
</dbReference>
<proteinExistence type="predicted"/>
<dbReference type="AlphaFoldDB" id="A0A8I6RXZ1"/>
<evidence type="ECO:0008006" key="3">
    <source>
        <dbReference type="Google" id="ProtNLM"/>
    </source>
</evidence>
<evidence type="ECO:0000313" key="1">
    <source>
        <dbReference type="EnsemblMetazoa" id="XP_014252072.1"/>
    </source>
</evidence>
<dbReference type="OMA" id="INEIMVA"/>
<dbReference type="Proteomes" id="UP000494040">
    <property type="component" value="Unassembled WGS sequence"/>
</dbReference>
<dbReference type="PANTHER" id="PTHR21530:SF7">
    <property type="entry name" value="TRAB DOMAIN-CONTAINING PROTEIN"/>
    <property type="match status" value="1"/>
</dbReference>
<protein>
    <recommendedName>
        <fullName evidence="3">TraB domain-containing protein</fullName>
    </recommendedName>
</protein>
<organism evidence="1 2">
    <name type="scientific">Cimex lectularius</name>
    <name type="common">Bed bug</name>
    <name type="synonym">Acanthia lectularia</name>
    <dbReference type="NCBI Taxonomy" id="79782"/>
    <lineage>
        <taxon>Eukaryota</taxon>
        <taxon>Metazoa</taxon>
        <taxon>Ecdysozoa</taxon>
        <taxon>Arthropoda</taxon>
        <taxon>Hexapoda</taxon>
        <taxon>Insecta</taxon>
        <taxon>Pterygota</taxon>
        <taxon>Neoptera</taxon>
        <taxon>Paraneoptera</taxon>
        <taxon>Hemiptera</taxon>
        <taxon>Heteroptera</taxon>
        <taxon>Panheteroptera</taxon>
        <taxon>Cimicomorpha</taxon>
        <taxon>Cimicidae</taxon>
        <taxon>Cimex</taxon>
    </lineage>
</organism>
<dbReference type="KEGG" id="clec:106668122"/>
<sequence length="320" mass="35848">MDENNSDSKEFSIEEFDANLPNTVTLLRGANDSKLYLVGTAHFSLESQQDVSRVIQAVKPDIVVVELCKGRANILRMDEKTIEEEVRNLSLEKMINIIKENGVLQGMLNILLLNLSAQLTRDLGMAPGGEFRKAFQEVKKLRHCLFHFGDRPIKVTLKRALSVLTWWETIKLAVTLIFQKPNVSREDVERYKECDILESMLQELTEGFPKLGKVFIEERDKYLTYSLQLATCITFPPGTGQGEPVVAVGIVGIGHTPGILKLWGKVKESDIPPILIVNDKPSKGYFKKSLAVGLALYIGYKVVRSIPSSFTTKLLTAIKL</sequence>
<accession>A0A8I6RXZ1</accession>
<keyword evidence="2" id="KW-1185">Reference proteome</keyword>
<dbReference type="InterPro" id="IPR002816">
    <property type="entry name" value="TraB/PrgY/GumN_fam"/>
</dbReference>
<dbReference type="EnsemblMetazoa" id="XM_014396586.2">
    <property type="protein sequence ID" value="XP_014252072.1"/>
    <property type="gene ID" value="LOC106668122"/>
</dbReference>
<dbReference type="PANTHER" id="PTHR21530">
    <property type="entry name" value="PHEROMONE SHUTDOWN PROTEIN"/>
    <property type="match status" value="1"/>
</dbReference>
<dbReference type="Pfam" id="PF01963">
    <property type="entry name" value="TraB_PrgY_gumN"/>
    <property type="match status" value="1"/>
</dbReference>
<dbReference type="CDD" id="cd14726">
    <property type="entry name" value="TraB_PrgY-like"/>
    <property type="match status" value="1"/>
</dbReference>
<evidence type="ECO:0000313" key="2">
    <source>
        <dbReference type="Proteomes" id="UP000494040"/>
    </source>
</evidence>
<reference evidence="1" key="1">
    <citation type="submission" date="2022-01" db="UniProtKB">
        <authorList>
            <consortium name="EnsemblMetazoa"/>
        </authorList>
    </citation>
    <scope>IDENTIFICATION</scope>
</reference>